<evidence type="ECO:0000256" key="1">
    <source>
        <dbReference type="SAM" id="MobiDB-lite"/>
    </source>
</evidence>
<evidence type="ECO:0000313" key="2">
    <source>
        <dbReference type="EMBL" id="QES32401.1"/>
    </source>
</evidence>
<sequence length="91" mass="9955">MQRVAEDAIAVDPFDQMTKDHRYIYSNTGAVGIVDRPNQGALKDKLFASVRVTHDDATESDMHKLITAYTESAASPKECTGKGRQTARKGA</sequence>
<proteinExistence type="predicted"/>
<dbReference type="EMBL" id="CP029192">
    <property type="protein sequence ID" value="QES32401.1"/>
    <property type="molecule type" value="Genomic_DNA"/>
</dbReference>
<dbReference type="AlphaFoldDB" id="A0A5P2BTK3"/>
<name>A0A5P2BTK3_STRVZ</name>
<evidence type="ECO:0000313" key="3">
    <source>
        <dbReference type="Proteomes" id="UP000322927"/>
    </source>
</evidence>
<protein>
    <submittedName>
        <fullName evidence="2">Uncharacterized protein</fullName>
    </submittedName>
</protein>
<dbReference type="Proteomes" id="UP000322927">
    <property type="component" value="Chromosome"/>
</dbReference>
<accession>A0A5P2BTK3</accession>
<feature type="region of interest" description="Disordered" evidence="1">
    <location>
        <begin position="72"/>
        <end position="91"/>
    </location>
</feature>
<reference evidence="2 3" key="1">
    <citation type="submission" date="2018-05" db="EMBL/GenBank/DDBJ databases">
        <title>Streptomyces venezuelae.</title>
        <authorList>
            <person name="Kim W."/>
            <person name="Lee N."/>
            <person name="Cho B.-K."/>
        </authorList>
    </citation>
    <scope>NUCLEOTIDE SEQUENCE [LARGE SCALE GENOMIC DNA]</scope>
    <source>
        <strain evidence="2 3">ATCC 14584</strain>
    </source>
</reference>
<organism evidence="2 3">
    <name type="scientific">Streptomyces venezuelae</name>
    <dbReference type="NCBI Taxonomy" id="54571"/>
    <lineage>
        <taxon>Bacteria</taxon>
        <taxon>Bacillati</taxon>
        <taxon>Actinomycetota</taxon>
        <taxon>Actinomycetes</taxon>
        <taxon>Kitasatosporales</taxon>
        <taxon>Streptomycetaceae</taxon>
        <taxon>Streptomyces</taxon>
    </lineage>
</organism>
<gene>
    <name evidence="2" type="ORF">DEJ48_02360</name>
</gene>